<dbReference type="InterPro" id="IPR027417">
    <property type="entry name" value="P-loop_NTPase"/>
</dbReference>
<dbReference type="Gene3D" id="3.40.50.300">
    <property type="entry name" value="P-loop containing nucleotide triphosphate hydrolases"/>
    <property type="match status" value="1"/>
</dbReference>
<keyword evidence="4" id="KW-0808">Transferase</keyword>
<keyword evidence="6" id="KW-0418">Kinase</keyword>
<gene>
    <name evidence="11" type="ORF">LTR25_009228</name>
</gene>
<evidence type="ECO:0000256" key="7">
    <source>
        <dbReference type="ARBA" id="ARBA00022840"/>
    </source>
</evidence>
<name>A0AAV9PZE7_9PEZI</name>
<dbReference type="Proteomes" id="UP001345827">
    <property type="component" value="Unassembled WGS sequence"/>
</dbReference>
<comment type="similarity">
    <text evidence="9">Belongs to the GLYK kinase family.</text>
</comment>
<evidence type="ECO:0000256" key="1">
    <source>
        <dbReference type="ARBA" id="ARBA00004123"/>
    </source>
</evidence>
<dbReference type="FunFam" id="3.40.50.300:FF:001691">
    <property type="entry name" value="Probable ATP-dependent kinase TDA10"/>
    <property type="match status" value="1"/>
</dbReference>
<keyword evidence="5" id="KW-0547">Nucleotide-binding</keyword>
<keyword evidence="12" id="KW-1185">Reference proteome</keyword>
<dbReference type="PANTHER" id="PTHR10285">
    <property type="entry name" value="URIDINE KINASE"/>
    <property type="match status" value="1"/>
</dbReference>
<dbReference type="EMBL" id="JAXLQG010000020">
    <property type="protein sequence ID" value="KAK5529984.1"/>
    <property type="molecule type" value="Genomic_DNA"/>
</dbReference>
<keyword evidence="7" id="KW-0067">ATP-binding</keyword>
<reference evidence="11 12" key="1">
    <citation type="submission" date="2023-06" db="EMBL/GenBank/DDBJ databases">
        <title>Black Yeasts Isolated from many extreme environments.</title>
        <authorList>
            <person name="Coleine C."/>
            <person name="Stajich J.E."/>
            <person name="Selbmann L."/>
        </authorList>
    </citation>
    <scope>NUCLEOTIDE SEQUENCE [LARGE SCALE GENOMIC DNA]</scope>
    <source>
        <strain evidence="11 12">CCFEE 5887</strain>
    </source>
</reference>
<comment type="caution">
    <text evidence="11">The sequence shown here is derived from an EMBL/GenBank/DDBJ whole genome shotgun (WGS) entry which is preliminary data.</text>
</comment>
<dbReference type="GO" id="GO:0005524">
    <property type="term" value="F:ATP binding"/>
    <property type="evidence" value="ECO:0007669"/>
    <property type="project" value="UniProtKB-KW"/>
</dbReference>
<keyword evidence="3" id="KW-0963">Cytoplasm</keyword>
<dbReference type="AlphaFoldDB" id="A0AAV9PZE7"/>
<comment type="subcellular location">
    <subcellularLocation>
        <location evidence="2">Cytoplasm</location>
    </subcellularLocation>
    <subcellularLocation>
        <location evidence="1">Nucleus</location>
    </subcellularLocation>
</comment>
<keyword evidence="8" id="KW-0539">Nucleus</keyword>
<evidence type="ECO:0008006" key="13">
    <source>
        <dbReference type="Google" id="ProtNLM"/>
    </source>
</evidence>
<evidence type="ECO:0000256" key="8">
    <source>
        <dbReference type="ARBA" id="ARBA00023242"/>
    </source>
</evidence>
<feature type="compositionally biased region" description="Polar residues" evidence="10">
    <location>
        <begin position="180"/>
        <end position="193"/>
    </location>
</feature>
<feature type="region of interest" description="Disordered" evidence="10">
    <location>
        <begin position="180"/>
        <end position="211"/>
    </location>
</feature>
<dbReference type="GO" id="GO:0005737">
    <property type="term" value="C:cytoplasm"/>
    <property type="evidence" value="ECO:0007669"/>
    <property type="project" value="UniProtKB-SubCell"/>
</dbReference>
<evidence type="ECO:0000256" key="6">
    <source>
        <dbReference type="ARBA" id="ARBA00022777"/>
    </source>
</evidence>
<evidence type="ECO:0000256" key="4">
    <source>
        <dbReference type="ARBA" id="ARBA00022679"/>
    </source>
</evidence>
<evidence type="ECO:0000256" key="3">
    <source>
        <dbReference type="ARBA" id="ARBA00022490"/>
    </source>
</evidence>
<evidence type="ECO:0000256" key="5">
    <source>
        <dbReference type="ARBA" id="ARBA00022741"/>
    </source>
</evidence>
<dbReference type="SUPFAM" id="SSF52540">
    <property type="entry name" value="P-loop containing nucleoside triphosphate hydrolases"/>
    <property type="match status" value="1"/>
</dbReference>
<accession>A0AAV9PZE7</accession>
<dbReference type="GO" id="GO:0016301">
    <property type="term" value="F:kinase activity"/>
    <property type="evidence" value="ECO:0007669"/>
    <property type="project" value="UniProtKB-KW"/>
</dbReference>
<proteinExistence type="inferred from homology"/>
<evidence type="ECO:0000313" key="12">
    <source>
        <dbReference type="Proteomes" id="UP001345827"/>
    </source>
</evidence>
<dbReference type="GO" id="GO:0005634">
    <property type="term" value="C:nucleus"/>
    <property type="evidence" value="ECO:0007669"/>
    <property type="project" value="UniProtKB-SubCell"/>
</dbReference>
<sequence length="326" mass="36033">MPEIQDDKGEYVIPFILPLLSKHQSKHSSNPNPPPFFIGLNGVQGAGKSVLVDILKKTLSSPPHNLSTVVFSLDDLYLTHADQVALAQSHPDNPLIQHRGQPSTHDIPLALSVFASLKGNKPTKIPQYNKAAFSGQGDRVPESEWEQVNTDASNPVRVVLFEGWSVGFRPLDPQTLQSKHSSAVSALQNNEVSTKTTTTTTPSQTPYRGRLGHNTLESVTAINDALKSYDELTSQLDAFVHIDAADPLYVYKWRLEQEANLRATRGSGMTDEQVKQFVDGYYPAYELYTDTVRAGVFKDTGTPGWQGRQLRLIVGEDRKVKEVVTL</sequence>
<organism evidence="11 12">
    <name type="scientific">Vermiconidia calcicola</name>
    <dbReference type="NCBI Taxonomy" id="1690605"/>
    <lineage>
        <taxon>Eukaryota</taxon>
        <taxon>Fungi</taxon>
        <taxon>Dikarya</taxon>
        <taxon>Ascomycota</taxon>
        <taxon>Pezizomycotina</taxon>
        <taxon>Dothideomycetes</taxon>
        <taxon>Dothideomycetidae</taxon>
        <taxon>Mycosphaerellales</taxon>
        <taxon>Extremaceae</taxon>
        <taxon>Vermiconidia</taxon>
    </lineage>
</organism>
<evidence type="ECO:0000256" key="10">
    <source>
        <dbReference type="SAM" id="MobiDB-lite"/>
    </source>
</evidence>
<protein>
    <recommendedName>
        <fullName evidence="13">D-glycerate 3-kinase</fullName>
    </recommendedName>
</protein>
<evidence type="ECO:0000256" key="2">
    <source>
        <dbReference type="ARBA" id="ARBA00004496"/>
    </source>
</evidence>
<evidence type="ECO:0000313" key="11">
    <source>
        <dbReference type="EMBL" id="KAK5529984.1"/>
    </source>
</evidence>
<evidence type="ECO:0000256" key="9">
    <source>
        <dbReference type="ARBA" id="ARBA00061312"/>
    </source>
</evidence>